<dbReference type="PANTHER" id="PTHR46919">
    <property type="entry name" value="ZINC FINGER, C3HC4 TYPE (RING FINGER) FAMILY PROTEIN"/>
    <property type="match status" value="1"/>
</dbReference>
<evidence type="ECO:0000313" key="1">
    <source>
        <dbReference type="EMBL" id="KAH3801219.1"/>
    </source>
</evidence>
<accession>A0A9D4FLB6</accession>
<dbReference type="PANTHER" id="PTHR46919:SF2">
    <property type="entry name" value="SACSIN"/>
    <property type="match status" value="1"/>
</dbReference>
<keyword evidence="2" id="KW-1185">Reference proteome</keyword>
<dbReference type="AlphaFoldDB" id="A0A9D4FLB6"/>
<sequence length="453" mass="52415">MLAEILKQKPNYKCMTDREKNELLAYLISDGDTTKLEGLDLLLLASAEWGTFKQNGSLKYVCSEIEVNMFQGNGHHFIMPYEKLDQRSKDVMRFICDKKNYPIKDIDDDFLKKLLLETIQSHLGKELIITENINLNLDWLREVWNATTYRGIQRYLDVPIFPVLESGSFESNYQVKLVPLHNTNLLLKKVHTNIREQCLDDELEKCLRLLGITIVTQLPSWLLSDSIMDFVMFPSNDDVKEILQKTARIIDQEAIHVFNEKASDSNRARFLDFLAHVCPLNGDLLHLLQQLRLFMSIRPPGTFVCAQSSTFFVRESEKDQFPVNIQYPDHCILVKKSDEVIAELLGCTHMTLCTFMQLKLNGVQLDVFTNDSKHVILYFLKNIDKFDNVIDTASEIPFIKNTVGQSVKPSEVFDPFDEFLKRLFHGEDVFPSAVDDIRPYRNAFIKLGMKRNE</sequence>
<comment type="caution">
    <text evidence="1">The sequence shown here is derived from an EMBL/GenBank/DDBJ whole genome shotgun (WGS) entry which is preliminary data.</text>
</comment>
<reference evidence="1" key="2">
    <citation type="submission" date="2020-11" db="EMBL/GenBank/DDBJ databases">
        <authorList>
            <person name="McCartney M.A."/>
            <person name="Auch B."/>
            <person name="Kono T."/>
            <person name="Mallez S."/>
            <person name="Becker A."/>
            <person name="Gohl D.M."/>
            <person name="Silverstein K.A.T."/>
            <person name="Koren S."/>
            <person name="Bechman K.B."/>
            <person name="Herman A."/>
            <person name="Abrahante J.E."/>
            <person name="Garbe J."/>
        </authorList>
    </citation>
    <scope>NUCLEOTIDE SEQUENCE</scope>
    <source>
        <strain evidence="1">Duluth1</strain>
        <tissue evidence="1">Whole animal</tissue>
    </source>
</reference>
<organism evidence="1 2">
    <name type="scientific">Dreissena polymorpha</name>
    <name type="common">Zebra mussel</name>
    <name type="synonym">Mytilus polymorpha</name>
    <dbReference type="NCBI Taxonomy" id="45954"/>
    <lineage>
        <taxon>Eukaryota</taxon>
        <taxon>Metazoa</taxon>
        <taxon>Spiralia</taxon>
        <taxon>Lophotrochozoa</taxon>
        <taxon>Mollusca</taxon>
        <taxon>Bivalvia</taxon>
        <taxon>Autobranchia</taxon>
        <taxon>Heteroconchia</taxon>
        <taxon>Euheterodonta</taxon>
        <taxon>Imparidentia</taxon>
        <taxon>Neoheterodontei</taxon>
        <taxon>Myida</taxon>
        <taxon>Dreissenoidea</taxon>
        <taxon>Dreissenidae</taxon>
        <taxon>Dreissena</taxon>
    </lineage>
</organism>
<reference evidence="1" key="1">
    <citation type="journal article" date="2019" name="bioRxiv">
        <title>The Genome of the Zebra Mussel, Dreissena polymorpha: A Resource for Invasive Species Research.</title>
        <authorList>
            <person name="McCartney M.A."/>
            <person name="Auch B."/>
            <person name="Kono T."/>
            <person name="Mallez S."/>
            <person name="Zhang Y."/>
            <person name="Obille A."/>
            <person name="Becker A."/>
            <person name="Abrahante J.E."/>
            <person name="Garbe J."/>
            <person name="Badalamenti J.P."/>
            <person name="Herman A."/>
            <person name="Mangelson H."/>
            <person name="Liachko I."/>
            <person name="Sullivan S."/>
            <person name="Sone E.D."/>
            <person name="Koren S."/>
            <person name="Silverstein K.A.T."/>
            <person name="Beckman K.B."/>
            <person name="Gohl D.M."/>
        </authorList>
    </citation>
    <scope>NUCLEOTIDE SEQUENCE</scope>
    <source>
        <strain evidence="1">Duluth1</strain>
        <tissue evidence="1">Whole animal</tissue>
    </source>
</reference>
<protein>
    <submittedName>
        <fullName evidence="1">Uncharacterized protein</fullName>
    </submittedName>
</protein>
<proteinExistence type="predicted"/>
<evidence type="ECO:0000313" key="2">
    <source>
        <dbReference type="Proteomes" id="UP000828390"/>
    </source>
</evidence>
<dbReference type="EMBL" id="JAIWYP010000007">
    <property type="protein sequence ID" value="KAH3801219.1"/>
    <property type="molecule type" value="Genomic_DNA"/>
</dbReference>
<gene>
    <name evidence="1" type="ORF">DPMN_154866</name>
</gene>
<name>A0A9D4FLB6_DREPO</name>
<dbReference type="Proteomes" id="UP000828390">
    <property type="component" value="Unassembled WGS sequence"/>
</dbReference>